<name>A0A6A5DZN1_PERFL</name>
<dbReference type="SUPFAM" id="SSF57196">
    <property type="entry name" value="EGF/Laminin"/>
    <property type="match status" value="1"/>
</dbReference>
<keyword evidence="9" id="KW-1185">Reference proteome</keyword>
<dbReference type="GO" id="GO:0006508">
    <property type="term" value="P:proteolysis"/>
    <property type="evidence" value="ECO:0007669"/>
    <property type="project" value="InterPro"/>
</dbReference>
<dbReference type="PROSITE" id="PS00134">
    <property type="entry name" value="TRYPSIN_HIS"/>
    <property type="match status" value="1"/>
</dbReference>
<dbReference type="SMART" id="SM00020">
    <property type="entry name" value="Tryp_SPc"/>
    <property type="match status" value="1"/>
</dbReference>
<dbReference type="CDD" id="cd00190">
    <property type="entry name" value="Tryp_SPc"/>
    <property type="match status" value="1"/>
</dbReference>
<dbReference type="GO" id="GO:0005615">
    <property type="term" value="C:extracellular space"/>
    <property type="evidence" value="ECO:0007669"/>
    <property type="project" value="TreeGrafter"/>
</dbReference>
<evidence type="ECO:0000313" key="8">
    <source>
        <dbReference type="EMBL" id="KAF1380971.1"/>
    </source>
</evidence>
<feature type="signal peptide" evidence="6">
    <location>
        <begin position="1"/>
        <end position="28"/>
    </location>
</feature>
<dbReference type="InterPro" id="IPR009003">
    <property type="entry name" value="Peptidase_S1_PA"/>
</dbReference>
<dbReference type="Gene3D" id="2.40.10.10">
    <property type="entry name" value="Trypsin-like serine proteases"/>
    <property type="match status" value="2"/>
</dbReference>
<comment type="caution">
    <text evidence="8">The sequence shown here is derived from an EMBL/GenBank/DDBJ whole genome shotgun (WGS) entry which is preliminary data.</text>
</comment>
<dbReference type="PROSITE" id="PS50240">
    <property type="entry name" value="TRYPSIN_DOM"/>
    <property type="match status" value="1"/>
</dbReference>
<dbReference type="GO" id="GO:0004252">
    <property type="term" value="F:serine-type endopeptidase activity"/>
    <property type="evidence" value="ECO:0007669"/>
    <property type="project" value="InterPro"/>
</dbReference>
<evidence type="ECO:0000259" key="7">
    <source>
        <dbReference type="PROSITE" id="PS50240"/>
    </source>
</evidence>
<protein>
    <recommendedName>
        <fullName evidence="7">Peptidase S1 domain-containing protein</fullName>
    </recommendedName>
</protein>
<keyword evidence="4" id="KW-0325">Glycoprotein</keyword>
<dbReference type="EMBL" id="VHII01000014">
    <property type="protein sequence ID" value="KAF1380971.1"/>
    <property type="molecule type" value="Genomic_DNA"/>
</dbReference>
<dbReference type="InterPro" id="IPR050442">
    <property type="entry name" value="Peptidase_S1_coag_factors"/>
</dbReference>
<dbReference type="Pfam" id="PF00089">
    <property type="entry name" value="Trypsin"/>
    <property type="match status" value="1"/>
</dbReference>
<dbReference type="InterPro" id="IPR001254">
    <property type="entry name" value="Trypsin_dom"/>
</dbReference>
<dbReference type="InterPro" id="IPR043504">
    <property type="entry name" value="Peptidase_S1_PA_chymotrypsin"/>
</dbReference>
<dbReference type="FunFam" id="2.40.10.10:FF:000068">
    <property type="entry name" value="transmembrane protease serine 2"/>
    <property type="match status" value="1"/>
</dbReference>
<comment type="subcellular location">
    <subcellularLocation>
        <location evidence="1">Secreted</location>
    </subcellularLocation>
</comment>
<keyword evidence="6" id="KW-0732">Signal</keyword>
<accession>A0A6A5DZN1</accession>
<sequence length="335" mass="36579">MASVSRVARRLFVLRILLFIASLPACTGLPGARVNSSSCYFNNGECEHFCRHVPEPVCFCAPGYRLHPDGRTCTPQVAVACGRLQTHFAPSVINGMICPKGHCPWQALLTEHGNFSCGAIVLSRRWVLTAAHCVWAKPASIFNVTVNTTCVHEGTEQQRAVVKVLVHPGYNMSQHGHDSDVAMLRLQRPVKLGLYVVPVCLPARNSTFSHTLGTVRHSTVSGWGRLAQFGATAGVLQRLTLPRVSLQECQQHTRLNITRNMFCAGLKAGGRDACKGDSGRPHGDLLQEDLVPDRRGELGQGLRQGEPVRGLRQSQPLPRLDPGRHGQQLNATQDA</sequence>
<dbReference type="PANTHER" id="PTHR24278:SF34">
    <property type="entry name" value="COAGULATION FACTOR VII,-LIKE"/>
    <property type="match status" value="1"/>
</dbReference>
<keyword evidence="3" id="KW-1015">Disulfide bond</keyword>
<organism evidence="8 9">
    <name type="scientific">Perca fluviatilis</name>
    <name type="common">European perch</name>
    <dbReference type="NCBI Taxonomy" id="8168"/>
    <lineage>
        <taxon>Eukaryota</taxon>
        <taxon>Metazoa</taxon>
        <taxon>Chordata</taxon>
        <taxon>Craniata</taxon>
        <taxon>Vertebrata</taxon>
        <taxon>Euteleostomi</taxon>
        <taxon>Actinopterygii</taxon>
        <taxon>Neopterygii</taxon>
        <taxon>Teleostei</taxon>
        <taxon>Neoteleostei</taxon>
        <taxon>Acanthomorphata</taxon>
        <taxon>Eupercaria</taxon>
        <taxon>Perciformes</taxon>
        <taxon>Percoidei</taxon>
        <taxon>Percidae</taxon>
        <taxon>Percinae</taxon>
        <taxon>Perca</taxon>
    </lineage>
</organism>
<evidence type="ECO:0000256" key="1">
    <source>
        <dbReference type="ARBA" id="ARBA00004613"/>
    </source>
</evidence>
<dbReference type="PRINTS" id="PR00722">
    <property type="entry name" value="CHYMOTRYPSIN"/>
</dbReference>
<dbReference type="AlphaFoldDB" id="A0A6A5DZN1"/>
<reference evidence="8 9" key="1">
    <citation type="submission" date="2019-06" db="EMBL/GenBank/DDBJ databases">
        <title>A chromosome-scale genome assembly of the European perch, Perca fluviatilis.</title>
        <authorList>
            <person name="Roques C."/>
            <person name="Zahm M."/>
            <person name="Cabau C."/>
            <person name="Klopp C."/>
            <person name="Bouchez O."/>
            <person name="Donnadieu C."/>
            <person name="Kuhl H."/>
            <person name="Gislard M."/>
            <person name="Guendouz S."/>
            <person name="Journot L."/>
            <person name="Haffray P."/>
            <person name="Bestin A."/>
            <person name="Morvezen R."/>
            <person name="Feron R."/>
            <person name="Wen M."/>
            <person name="Jouanno E."/>
            <person name="Herpin A."/>
            <person name="Schartl M."/>
            <person name="Postlethwait J."/>
            <person name="Schaerlinger B."/>
            <person name="Chardard D."/>
            <person name="Lecocq T."/>
            <person name="Poncet C."/>
            <person name="Jaffrelo L."/>
            <person name="Lampietro C."/>
            <person name="Guiguen Y."/>
        </authorList>
    </citation>
    <scope>NUCLEOTIDE SEQUENCE [LARGE SCALE GENOMIC DNA]</scope>
    <source>
        <tissue evidence="8">Blood</tissue>
    </source>
</reference>
<gene>
    <name evidence="8" type="ORF">PFLUV_G00169590</name>
</gene>
<proteinExistence type="predicted"/>
<keyword evidence="2" id="KW-0964">Secreted</keyword>
<feature type="region of interest" description="Disordered" evidence="5">
    <location>
        <begin position="273"/>
        <end position="335"/>
    </location>
</feature>
<evidence type="ECO:0000256" key="2">
    <source>
        <dbReference type="ARBA" id="ARBA00022525"/>
    </source>
</evidence>
<evidence type="ECO:0000256" key="4">
    <source>
        <dbReference type="ARBA" id="ARBA00023180"/>
    </source>
</evidence>
<dbReference type="InterPro" id="IPR001314">
    <property type="entry name" value="Peptidase_S1A"/>
</dbReference>
<evidence type="ECO:0000313" key="9">
    <source>
        <dbReference type="Proteomes" id="UP000465112"/>
    </source>
</evidence>
<dbReference type="InterPro" id="IPR018114">
    <property type="entry name" value="TRYPSIN_HIS"/>
</dbReference>
<dbReference type="SUPFAM" id="SSF50494">
    <property type="entry name" value="Trypsin-like serine proteases"/>
    <property type="match status" value="1"/>
</dbReference>
<feature type="compositionally biased region" description="Basic and acidic residues" evidence="5">
    <location>
        <begin position="273"/>
        <end position="297"/>
    </location>
</feature>
<dbReference type="PANTHER" id="PTHR24278">
    <property type="entry name" value="COAGULATION FACTOR"/>
    <property type="match status" value="1"/>
</dbReference>
<feature type="domain" description="Peptidase S1" evidence="7">
    <location>
        <begin position="92"/>
        <end position="305"/>
    </location>
</feature>
<dbReference type="Pfam" id="PF14670">
    <property type="entry name" value="FXa_inhibition"/>
    <property type="match status" value="1"/>
</dbReference>
<evidence type="ECO:0000256" key="6">
    <source>
        <dbReference type="SAM" id="SignalP"/>
    </source>
</evidence>
<evidence type="ECO:0000256" key="5">
    <source>
        <dbReference type="SAM" id="MobiDB-lite"/>
    </source>
</evidence>
<evidence type="ECO:0000256" key="3">
    <source>
        <dbReference type="ARBA" id="ARBA00023157"/>
    </source>
</evidence>
<dbReference type="Gene3D" id="2.10.25.10">
    <property type="entry name" value="Laminin"/>
    <property type="match status" value="1"/>
</dbReference>
<feature type="chain" id="PRO_5025428457" description="Peptidase S1 domain-containing protein" evidence="6">
    <location>
        <begin position="29"/>
        <end position="335"/>
    </location>
</feature>
<dbReference type="Proteomes" id="UP000465112">
    <property type="component" value="Chromosome 14"/>
</dbReference>